<comment type="PTM">
    <text evidence="5">Methylated by PrmC. Methylation increases the termination efficiency of RF1.</text>
</comment>
<dbReference type="EMBL" id="SOJK01000004">
    <property type="protein sequence ID" value="TET48718.1"/>
    <property type="molecule type" value="Genomic_DNA"/>
</dbReference>
<dbReference type="Proteomes" id="UP000320679">
    <property type="component" value="Unassembled WGS sequence"/>
</dbReference>
<dbReference type="InterPro" id="IPR000352">
    <property type="entry name" value="Pep_chain_release_fac_I"/>
</dbReference>
<keyword evidence="3 5" id="KW-0488">Methylation</keyword>
<feature type="region of interest" description="Disordered" evidence="8">
    <location>
        <begin position="288"/>
        <end position="310"/>
    </location>
</feature>
<evidence type="ECO:0000259" key="9">
    <source>
        <dbReference type="PROSITE" id="PS00745"/>
    </source>
</evidence>
<dbReference type="PANTHER" id="PTHR43804">
    <property type="entry name" value="LD18447P"/>
    <property type="match status" value="1"/>
</dbReference>
<evidence type="ECO:0000256" key="5">
    <source>
        <dbReference type="HAMAP-Rule" id="MF_00093"/>
    </source>
</evidence>
<evidence type="ECO:0000256" key="8">
    <source>
        <dbReference type="SAM" id="MobiDB-lite"/>
    </source>
</evidence>
<evidence type="ECO:0000256" key="2">
    <source>
        <dbReference type="ARBA" id="ARBA00010835"/>
    </source>
</evidence>
<dbReference type="AlphaFoldDB" id="A0A523V1S7"/>
<evidence type="ECO:0000256" key="3">
    <source>
        <dbReference type="ARBA" id="ARBA00022481"/>
    </source>
</evidence>
<dbReference type="NCBIfam" id="TIGR00019">
    <property type="entry name" value="prfA"/>
    <property type="match status" value="1"/>
</dbReference>
<dbReference type="Gene3D" id="6.10.140.1950">
    <property type="match status" value="1"/>
</dbReference>
<protein>
    <recommendedName>
        <fullName evidence="5 6">Peptide chain release factor 1</fullName>
        <shortName evidence="5">RF-1</shortName>
    </recommendedName>
</protein>
<organism evidence="10 11">
    <name type="scientific">Aerophobetes bacterium</name>
    <dbReference type="NCBI Taxonomy" id="2030807"/>
    <lineage>
        <taxon>Bacteria</taxon>
        <taxon>Candidatus Aerophobota</taxon>
    </lineage>
</organism>
<dbReference type="GO" id="GO:0005737">
    <property type="term" value="C:cytoplasm"/>
    <property type="evidence" value="ECO:0007669"/>
    <property type="project" value="UniProtKB-SubCell"/>
</dbReference>
<dbReference type="InterPro" id="IPR045853">
    <property type="entry name" value="Pep_chain_release_fac_I_sf"/>
</dbReference>
<dbReference type="NCBIfam" id="NF001859">
    <property type="entry name" value="PRK00591.1"/>
    <property type="match status" value="1"/>
</dbReference>
<dbReference type="Pfam" id="PF03462">
    <property type="entry name" value="PCRF"/>
    <property type="match status" value="1"/>
</dbReference>
<evidence type="ECO:0000256" key="4">
    <source>
        <dbReference type="ARBA" id="ARBA00022917"/>
    </source>
</evidence>
<dbReference type="SUPFAM" id="SSF75620">
    <property type="entry name" value="Release factor"/>
    <property type="match status" value="1"/>
</dbReference>
<feature type="modified residue" description="N5-methylglutamine" evidence="5">
    <location>
        <position position="238"/>
    </location>
</feature>
<comment type="caution">
    <text evidence="10">The sequence shown here is derived from an EMBL/GenBank/DDBJ whole genome shotgun (WGS) entry which is preliminary data.</text>
</comment>
<dbReference type="PROSITE" id="PS00745">
    <property type="entry name" value="RF_PROK_I"/>
    <property type="match status" value="1"/>
</dbReference>
<comment type="subcellular location">
    <subcellularLocation>
        <location evidence="5">Cytoplasm</location>
    </subcellularLocation>
</comment>
<dbReference type="FunFam" id="3.30.70.1660:FF:000002">
    <property type="entry name" value="Peptide chain release factor 1"/>
    <property type="match status" value="1"/>
</dbReference>
<dbReference type="Gene3D" id="3.30.70.1660">
    <property type="match status" value="1"/>
</dbReference>
<accession>A0A523V1S7</accession>
<sequence>MQLSQRNKLEKMERRYEELHHLLSDPQVVRNRNLLEKYSREFGKLKESVSLWQRYRKVEEEIRKLRGILADDKEEEDIKQLAREEEGNLEKDLENLQQKLTKALLPQDSYVERNVIMEIRAGTGGEEAALFAADLCKMYSRFGGKKSWKIENMDFRLTPRGGIKEAIFAVEGKDVFETLRFESGVHRVQRVPITESSGRIHTSTVTVAVLPEPEEIEVEINPEDLKIDTFHASGAGGQHVNVTDSAVRITHNPTGLTAQCQDERSQHQNKIKAMRILRAKLLQAREEKQQNEISEQRKAQIGRGDRSERIRTYNFPEGRVTDHRFQVRVYNLENILNGEMDNLLESIQQKIRDRKVVSERE</sequence>
<feature type="coiled-coil region" evidence="7">
    <location>
        <begin position="55"/>
        <end position="99"/>
    </location>
</feature>
<keyword evidence="5" id="KW-0963">Cytoplasm</keyword>
<evidence type="ECO:0000313" key="10">
    <source>
        <dbReference type="EMBL" id="TET48718.1"/>
    </source>
</evidence>
<dbReference type="Gene3D" id="3.30.160.20">
    <property type="match status" value="1"/>
</dbReference>
<evidence type="ECO:0000256" key="7">
    <source>
        <dbReference type="SAM" id="Coils"/>
    </source>
</evidence>
<evidence type="ECO:0000256" key="1">
    <source>
        <dbReference type="ARBA" id="ARBA00002986"/>
    </source>
</evidence>
<keyword evidence="4 5" id="KW-0648">Protein biosynthesis</keyword>
<dbReference type="HAMAP" id="MF_00093">
    <property type="entry name" value="Rel_fac_1"/>
    <property type="match status" value="1"/>
</dbReference>
<proteinExistence type="inferred from homology"/>
<keyword evidence="7" id="KW-0175">Coiled coil</keyword>
<dbReference type="FunFam" id="3.30.160.20:FF:000004">
    <property type="entry name" value="Peptide chain release factor 1"/>
    <property type="match status" value="1"/>
</dbReference>
<dbReference type="GO" id="GO:0016149">
    <property type="term" value="F:translation release factor activity, codon specific"/>
    <property type="evidence" value="ECO:0007669"/>
    <property type="project" value="UniProtKB-UniRule"/>
</dbReference>
<dbReference type="Pfam" id="PF00472">
    <property type="entry name" value="RF-1"/>
    <property type="match status" value="1"/>
</dbReference>
<dbReference type="PANTHER" id="PTHR43804:SF7">
    <property type="entry name" value="LD18447P"/>
    <property type="match status" value="1"/>
</dbReference>
<name>A0A523V1S7_UNCAE</name>
<reference evidence="10 11" key="1">
    <citation type="submission" date="2019-03" db="EMBL/GenBank/DDBJ databases">
        <title>Metabolic potential of uncultured bacteria and archaea associated with petroleum seepage in deep-sea sediments.</title>
        <authorList>
            <person name="Dong X."/>
            <person name="Hubert C."/>
        </authorList>
    </citation>
    <scope>NUCLEOTIDE SEQUENCE [LARGE SCALE GENOMIC DNA]</scope>
    <source>
        <strain evidence="10">E29_bin78</strain>
    </source>
</reference>
<comment type="similarity">
    <text evidence="2 5">Belongs to the prokaryotic/mitochondrial release factor family.</text>
</comment>
<dbReference type="InterPro" id="IPR050057">
    <property type="entry name" value="Prokaryotic/Mito_RF"/>
</dbReference>
<evidence type="ECO:0000256" key="6">
    <source>
        <dbReference type="NCBIfam" id="TIGR00019"/>
    </source>
</evidence>
<comment type="function">
    <text evidence="1 5">Peptide chain release factor 1 directs the termination of translation in response to the peptide chain termination codons UAG and UAA.</text>
</comment>
<feature type="domain" description="Prokaryotic-type class I peptide chain release factors" evidence="9">
    <location>
        <begin position="231"/>
        <end position="247"/>
    </location>
</feature>
<gene>
    <name evidence="5" type="primary">prfA</name>
    <name evidence="10" type="ORF">E3J59_00095</name>
</gene>
<dbReference type="InterPro" id="IPR005139">
    <property type="entry name" value="PCRF"/>
</dbReference>
<dbReference type="InterPro" id="IPR004373">
    <property type="entry name" value="RF-1"/>
</dbReference>
<evidence type="ECO:0000313" key="11">
    <source>
        <dbReference type="Proteomes" id="UP000320679"/>
    </source>
</evidence>
<dbReference type="SMART" id="SM00937">
    <property type="entry name" value="PCRF"/>
    <property type="match status" value="1"/>
</dbReference>